<dbReference type="AlphaFoldDB" id="A0ABD1YNF7"/>
<proteinExistence type="predicted"/>
<name>A0ABD1YNF7_9MARC</name>
<organism evidence="1 2">
    <name type="scientific">Riccia fluitans</name>
    <dbReference type="NCBI Taxonomy" id="41844"/>
    <lineage>
        <taxon>Eukaryota</taxon>
        <taxon>Viridiplantae</taxon>
        <taxon>Streptophyta</taxon>
        <taxon>Embryophyta</taxon>
        <taxon>Marchantiophyta</taxon>
        <taxon>Marchantiopsida</taxon>
        <taxon>Marchantiidae</taxon>
        <taxon>Marchantiales</taxon>
        <taxon>Ricciaceae</taxon>
        <taxon>Riccia</taxon>
    </lineage>
</organism>
<gene>
    <name evidence="1" type="ORF">R1flu_016904</name>
</gene>
<evidence type="ECO:0000313" key="2">
    <source>
        <dbReference type="Proteomes" id="UP001605036"/>
    </source>
</evidence>
<dbReference type="EMBL" id="JBHFFA010000004">
    <property type="protein sequence ID" value="KAL2632218.1"/>
    <property type="molecule type" value="Genomic_DNA"/>
</dbReference>
<reference evidence="1 2" key="1">
    <citation type="submission" date="2024-09" db="EMBL/GenBank/DDBJ databases">
        <title>Chromosome-scale assembly of Riccia fluitans.</title>
        <authorList>
            <person name="Paukszto L."/>
            <person name="Sawicki J."/>
            <person name="Karawczyk K."/>
            <person name="Piernik-Szablinska J."/>
            <person name="Szczecinska M."/>
            <person name="Mazdziarz M."/>
        </authorList>
    </citation>
    <scope>NUCLEOTIDE SEQUENCE [LARGE SCALE GENOMIC DNA]</scope>
    <source>
        <strain evidence="1">Rf_01</strain>
        <tissue evidence="1">Aerial parts of the thallus</tissue>
    </source>
</reference>
<accession>A0ABD1YNF7</accession>
<sequence>MLRALYIKFLQRVPDVYTFGRHLSLSNTFLHLHLSSRLGSCLPQTATCWFRFPFDHVPKSFLPEYPFQSPHPCWIIANAYKLLTFCNRGLQMAKK</sequence>
<comment type="caution">
    <text evidence="1">The sequence shown here is derived from an EMBL/GenBank/DDBJ whole genome shotgun (WGS) entry which is preliminary data.</text>
</comment>
<dbReference type="Proteomes" id="UP001605036">
    <property type="component" value="Unassembled WGS sequence"/>
</dbReference>
<evidence type="ECO:0000313" key="1">
    <source>
        <dbReference type="EMBL" id="KAL2632218.1"/>
    </source>
</evidence>
<keyword evidence="2" id="KW-1185">Reference proteome</keyword>
<protein>
    <submittedName>
        <fullName evidence="1">Uncharacterized protein</fullName>
    </submittedName>
</protein>